<keyword evidence="4" id="KW-0798">TonB box</keyword>
<evidence type="ECO:0000256" key="1">
    <source>
        <dbReference type="ARBA" id="ARBA00004442"/>
    </source>
</evidence>
<evidence type="ECO:0000259" key="8">
    <source>
        <dbReference type="Pfam" id="PF07715"/>
    </source>
</evidence>
<evidence type="ECO:0000256" key="2">
    <source>
        <dbReference type="ARBA" id="ARBA00023136"/>
    </source>
</evidence>
<keyword evidence="10" id="KW-1185">Reference proteome</keyword>
<dbReference type="RefSeq" id="WP_039285753.1">
    <property type="nucleotide sequence ID" value="NZ_JTDI01000004.1"/>
</dbReference>
<keyword evidence="6" id="KW-0732">Signal</keyword>
<comment type="caution">
    <text evidence="9">The sequence shown here is derived from an EMBL/GenBank/DDBJ whole genome shotgun (WGS) entry which is preliminary data.</text>
</comment>
<keyword evidence="9" id="KW-0675">Receptor</keyword>
<dbReference type="PANTHER" id="PTHR40980:SF5">
    <property type="entry name" value="TONB-DEPENDENT RECEPTOR"/>
    <property type="match status" value="1"/>
</dbReference>
<proteinExistence type="inferred from homology"/>
<dbReference type="Gene3D" id="2.170.130.10">
    <property type="entry name" value="TonB-dependent receptor, plug domain"/>
    <property type="match status" value="1"/>
</dbReference>
<evidence type="ECO:0000256" key="5">
    <source>
        <dbReference type="SAM" id="MobiDB-lite"/>
    </source>
</evidence>
<dbReference type="OrthoDB" id="9768470at2"/>
<dbReference type="PANTHER" id="PTHR40980">
    <property type="entry name" value="PLUG DOMAIN-CONTAINING PROTEIN"/>
    <property type="match status" value="1"/>
</dbReference>
<evidence type="ECO:0000256" key="4">
    <source>
        <dbReference type="RuleBase" id="RU003357"/>
    </source>
</evidence>
<feature type="chain" id="PRO_5002065932" evidence="6">
    <location>
        <begin position="25"/>
        <end position="892"/>
    </location>
</feature>
<organism evidence="9 10">
    <name type="scientific">Novosphingobium malaysiense</name>
    <dbReference type="NCBI Taxonomy" id="1348853"/>
    <lineage>
        <taxon>Bacteria</taxon>
        <taxon>Pseudomonadati</taxon>
        <taxon>Pseudomonadota</taxon>
        <taxon>Alphaproteobacteria</taxon>
        <taxon>Sphingomonadales</taxon>
        <taxon>Sphingomonadaceae</taxon>
        <taxon>Novosphingobium</taxon>
    </lineage>
</organism>
<feature type="region of interest" description="Disordered" evidence="5">
    <location>
        <begin position="28"/>
        <end position="53"/>
    </location>
</feature>
<feature type="domain" description="TonB-dependent receptor-like beta-barrel" evidence="7">
    <location>
        <begin position="398"/>
        <end position="856"/>
    </location>
</feature>
<dbReference type="InterPro" id="IPR012910">
    <property type="entry name" value="Plug_dom"/>
</dbReference>
<evidence type="ECO:0000256" key="6">
    <source>
        <dbReference type="SAM" id="SignalP"/>
    </source>
</evidence>
<keyword evidence="3" id="KW-0998">Cell outer membrane</keyword>
<feature type="signal peptide" evidence="6">
    <location>
        <begin position="1"/>
        <end position="24"/>
    </location>
</feature>
<dbReference type="InterPro" id="IPR000531">
    <property type="entry name" value="Beta-barrel_TonB"/>
</dbReference>
<accession>A0A0B1ZNA0</accession>
<protein>
    <submittedName>
        <fullName evidence="9">TonB-dependent receptor</fullName>
    </submittedName>
</protein>
<dbReference type="GO" id="GO:0009279">
    <property type="term" value="C:cell outer membrane"/>
    <property type="evidence" value="ECO:0007669"/>
    <property type="project" value="UniProtKB-SubCell"/>
</dbReference>
<keyword evidence="2 4" id="KW-0472">Membrane</keyword>
<dbReference type="SUPFAM" id="SSF56935">
    <property type="entry name" value="Porins"/>
    <property type="match status" value="1"/>
</dbReference>
<sequence length="892" mass="98110">MTKPRLVSLLLLSTAMAMPSVAWAQDSTTQNADASAQDADQYSDESDAPEVSLPGGEIIVTGQRDRNIQQYAPQVLTVLSTEQIARTGEGDIAGALGRVTGLSVVGNGYVFVRGLGDRYSLALLNGSPLPSPEPLKRVVPLDLFPTSIVASSLVQKSYSVNFPGEFGGGVINLTTKAIPDESFLKIGGGVTWDTETTNELGYTYYGSKTDWTGYDNGNRNLPVEVKDYFNSGTILSDGSSDLARAIGGQLITGRNAVVQTENNLPINFSGNVSAGTAFDMGAARVGVIAAGGYSNKWQTRDVIQQRTLGLDPDQPDRDFRSVITNQRIVTNALVGLGVEWGENRIRWTNVYIHDTLKRAALKVGEQEGNTNISYMYQDTSWYERQLMNTQLVGEFKLDPDTELNVRGSYANSKRDAPYEISLLYSRLGSGEYGDQYVNYLDGGQTGDATVAFSKLDEDVWSAGIDLTHKFGLNWSGTVGYAYQLNDRVSSRRNFQFRAEGSNAYVAAFGLLRPDVLFQPGTFYLSDPNVVNPPVDYSILVTETDVTSAKFAAKLNNHAWYAKLSGSLTNALSIDLGVRWEWANEESRVVPIADIINAIPDTRLKNEYFLPAVTLTYELEPGMQVRLNASKTIARPQFRELLYQTFFDPDGNRTYRGNPLLTDSQLYNAEARFEWYFAPQQKLSIGGFFKRLDNPIESFLTGSNVLVTSFANAPKADLYGAELELQKYFDLFADRRLLVGANYTYTKSKIKVGPTDTTEVYGASGTALASDYFRNGAPLTGQSEHIANIQIGLEQQGGLSQQTFLINYASERAISRGLSGVGQPDVVEKPGFTLDFVARQGIELAGTELELKFEARNITGRKHEEYQQFETGRIDVNTYDVGRMFSLSASVNF</sequence>
<comment type="similarity">
    <text evidence="4">Belongs to the TonB-dependent receptor family.</text>
</comment>
<dbReference type="Gene3D" id="2.40.170.20">
    <property type="entry name" value="TonB-dependent receptor, beta-barrel domain"/>
    <property type="match status" value="1"/>
</dbReference>
<dbReference type="STRING" id="1348853.LK12_15000"/>
<reference evidence="9 10" key="1">
    <citation type="submission" date="2014-10" db="EMBL/GenBank/DDBJ databases">
        <title>Genome sequence of Novosphingobium malaysiense MUSC 273(T).</title>
        <authorList>
            <person name="Lee L.-H."/>
        </authorList>
    </citation>
    <scope>NUCLEOTIDE SEQUENCE [LARGE SCALE GENOMIC DNA]</scope>
    <source>
        <strain evidence="9 10">MUSC 273</strain>
    </source>
</reference>
<name>A0A0B1ZNA0_9SPHN</name>
<evidence type="ECO:0000313" key="9">
    <source>
        <dbReference type="EMBL" id="KHK90634.1"/>
    </source>
</evidence>
<feature type="domain" description="TonB-dependent receptor plug" evidence="8">
    <location>
        <begin position="71"/>
        <end position="170"/>
    </location>
</feature>
<dbReference type="EMBL" id="JTDI01000004">
    <property type="protein sequence ID" value="KHK90634.1"/>
    <property type="molecule type" value="Genomic_DNA"/>
</dbReference>
<dbReference type="Pfam" id="PF07715">
    <property type="entry name" value="Plug"/>
    <property type="match status" value="1"/>
</dbReference>
<evidence type="ECO:0000313" key="10">
    <source>
        <dbReference type="Proteomes" id="UP000031057"/>
    </source>
</evidence>
<comment type="subcellular location">
    <subcellularLocation>
        <location evidence="1 4">Cell outer membrane</location>
    </subcellularLocation>
</comment>
<dbReference type="Proteomes" id="UP000031057">
    <property type="component" value="Unassembled WGS sequence"/>
</dbReference>
<evidence type="ECO:0000256" key="3">
    <source>
        <dbReference type="ARBA" id="ARBA00023237"/>
    </source>
</evidence>
<evidence type="ECO:0000259" key="7">
    <source>
        <dbReference type="Pfam" id="PF00593"/>
    </source>
</evidence>
<dbReference type="InterPro" id="IPR037066">
    <property type="entry name" value="Plug_dom_sf"/>
</dbReference>
<gene>
    <name evidence="9" type="ORF">LK12_15000</name>
</gene>
<dbReference type="AlphaFoldDB" id="A0A0B1ZNA0"/>
<feature type="compositionally biased region" description="Low complexity" evidence="5">
    <location>
        <begin position="30"/>
        <end position="40"/>
    </location>
</feature>
<dbReference type="Pfam" id="PF00593">
    <property type="entry name" value="TonB_dep_Rec_b-barrel"/>
    <property type="match status" value="1"/>
</dbReference>
<dbReference type="InterPro" id="IPR036942">
    <property type="entry name" value="Beta-barrel_TonB_sf"/>
</dbReference>